<evidence type="ECO:0000313" key="7">
    <source>
        <dbReference type="Proteomes" id="UP001597083"/>
    </source>
</evidence>
<evidence type="ECO:0000313" key="6">
    <source>
        <dbReference type="EMBL" id="MFD0853963.1"/>
    </source>
</evidence>
<evidence type="ECO:0000256" key="2">
    <source>
        <dbReference type="ARBA" id="ARBA00022448"/>
    </source>
</evidence>
<comment type="similarity">
    <text evidence="5">Belongs to the bacterial solute-binding protein 9 family.</text>
</comment>
<gene>
    <name evidence="6" type="ORF">ACFQ07_17125</name>
</gene>
<keyword evidence="2 5" id="KW-0813">Transport</keyword>
<dbReference type="InterPro" id="IPR006128">
    <property type="entry name" value="Lipoprotein_PsaA-like"/>
</dbReference>
<feature type="non-terminal residue" evidence="6">
    <location>
        <position position="1"/>
    </location>
</feature>
<dbReference type="PRINTS" id="PR00691">
    <property type="entry name" value="ADHESINB"/>
</dbReference>
<name>A0ABW3CHI1_9ACTN</name>
<organism evidence="6 7">
    <name type="scientific">Actinomadura adrarensis</name>
    <dbReference type="NCBI Taxonomy" id="1819600"/>
    <lineage>
        <taxon>Bacteria</taxon>
        <taxon>Bacillati</taxon>
        <taxon>Actinomycetota</taxon>
        <taxon>Actinomycetes</taxon>
        <taxon>Streptosporangiales</taxon>
        <taxon>Thermomonosporaceae</taxon>
        <taxon>Actinomadura</taxon>
    </lineage>
</organism>
<comment type="caution">
    <text evidence="6">The sequence shown here is derived from an EMBL/GenBank/DDBJ whole genome shotgun (WGS) entry which is preliminary data.</text>
</comment>
<reference evidence="7" key="1">
    <citation type="journal article" date="2019" name="Int. J. Syst. Evol. Microbiol.">
        <title>The Global Catalogue of Microorganisms (GCM) 10K type strain sequencing project: providing services to taxonomists for standard genome sequencing and annotation.</title>
        <authorList>
            <consortium name="The Broad Institute Genomics Platform"/>
            <consortium name="The Broad Institute Genome Sequencing Center for Infectious Disease"/>
            <person name="Wu L."/>
            <person name="Ma J."/>
        </authorList>
    </citation>
    <scope>NUCLEOTIDE SEQUENCE [LARGE SCALE GENOMIC DNA]</scope>
    <source>
        <strain evidence="7">JCM 31696</strain>
    </source>
</reference>
<dbReference type="InterPro" id="IPR006129">
    <property type="entry name" value="AdhesinB"/>
</dbReference>
<evidence type="ECO:0000256" key="4">
    <source>
        <dbReference type="ARBA" id="ARBA00022729"/>
    </source>
</evidence>
<keyword evidence="3" id="KW-0479">Metal-binding</keyword>
<accession>A0ABW3CHI1</accession>
<dbReference type="Pfam" id="PF01297">
    <property type="entry name" value="ZnuA"/>
    <property type="match status" value="1"/>
</dbReference>
<sequence length="229" mass="25461">GATAQRRVPFKDVIIDVPNRALEKVPGGPAFSFLGRPGAQIHQLPQAVIGKHVHGEIDPHLWQDVRNAKSYVQLMRDTLRKHDPDHAAAYDRNTRAYLAELDRLDAFVRSTIGRIPADRRQLITTHDAFGYLAEAYSMTIAGFVVPNPAQEPSAEQVAKLTQTIRNLRVPAVFMEPNLARRAAVLTQVARDQGVRVCKLYGDAFDESARSYVAMMRHNATELRKCLGGA</sequence>
<evidence type="ECO:0000256" key="3">
    <source>
        <dbReference type="ARBA" id="ARBA00022723"/>
    </source>
</evidence>
<comment type="subcellular location">
    <subcellularLocation>
        <location evidence="1">Cell envelope</location>
    </subcellularLocation>
</comment>
<dbReference type="PRINTS" id="PR00690">
    <property type="entry name" value="ADHESNFAMILY"/>
</dbReference>
<dbReference type="InterPro" id="IPR050492">
    <property type="entry name" value="Bact_metal-bind_prot9"/>
</dbReference>
<dbReference type="SUPFAM" id="SSF53807">
    <property type="entry name" value="Helical backbone' metal receptor"/>
    <property type="match status" value="1"/>
</dbReference>
<dbReference type="Gene3D" id="3.40.50.1980">
    <property type="entry name" value="Nitrogenase molybdenum iron protein domain"/>
    <property type="match status" value="2"/>
</dbReference>
<protein>
    <submittedName>
        <fullName evidence="6">Metal ABC transporter solute-binding protein, Zn/Mn family</fullName>
    </submittedName>
</protein>
<proteinExistence type="inferred from homology"/>
<keyword evidence="4" id="KW-0732">Signal</keyword>
<dbReference type="InterPro" id="IPR006127">
    <property type="entry name" value="ZnuA-like"/>
</dbReference>
<dbReference type="PANTHER" id="PTHR42953">
    <property type="entry name" value="HIGH-AFFINITY ZINC UPTAKE SYSTEM PROTEIN ZNUA-RELATED"/>
    <property type="match status" value="1"/>
</dbReference>
<dbReference type="Proteomes" id="UP001597083">
    <property type="component" value="Unassembled WGS sequence"/>
</dbReference>
<keyword evidence="7" id="KW-1185">Reference proteome</keyword>
<dbReference type="EMBL" id="JBHTIR010002588">
    <property type="protein sequence ID" value="MFD0853963.1"/>
    <property type="molecule type" value="Genomic_DNA"/>
</dbReference>
<evidence type="ECO:0000256" key="5">
    <source>
        <dbReference type="RuleBase" id="RU003512"/>
    </source>
</evidence>
<evidence type="ECO:0000256" key="1">
    <source>
        <dbReference type="ARBA" id="ARBA00004196"/>
    </source>
</evidence>
<dbReference type="PANTHER" id="PTHR42953:SF1">
    <property type="entry name" value="METAL-BINDING PROTEIN HI_0362-RELATED"/>
    <property type="match status" value="1"/>
</dbReference>